<evidence type="ECO:0000256" key="1">
    <source>
        <dbReference type="PROSITE-ProRule" id="PRU00042"/>
    </source>
</evidence>
<dbReference type="AlphaFoldDB" id="A0AA43QVN3"/>
<feature type="domain" description="C2H2-type" evidence="3">
    <location>
        <begin position="17"/>
        <end position="53"/>
    </location>
</feature>
<dbReference type="InterPro" id="IPR013087">
    <property type="entry name" value="Znf_C2H2_type"/>
</dbReference>
<accession>A0AA43QVN3</accession>
<evidence type="ECO:0000259" key="3">
    <source>
        <dbReference type="PROSITE" id="PS50157"/>
    </source>
</evidence>
<dbReference type="InterPro" id="IPR008704">
    <property type="entry name" value="Endonuclease_Zinc-binding_loop"/>
</dbReference>
<keyword evidence="1" id="KW-0862">Zinc</keyword>
<gene>
    <name evidence="4" type="ORF">OHK93_005235</name>
</gene>
<evidence type="ECO:0000313" key="5">
    <source>
        <dbReference type="Proteomes" id="UP001161017"/>
    </source>
</evidence>
<feature type="compositionally biased region" description="Polar residues" evidence="2">
    <location>
        <begin position="209"/>
        <end position="220"/>
    </location>
</feature>
<comment type="caution">
    <text evidence="4">The sequence shown here is derived from an EMBL/GenBank/DDBJ whole genome shotgun (WGS) entry which is preliminary data.</text>
</comment>
<feature type="region of interest" description="Disordered" evidence="2">
    <location>
        <begin position="155"/>
        <end position="220"/>
    </location>
</feature>
<dbReference type="Pfam" id="PF05551">
    <property type="entry name" value="zf-His_Me_endon"/>
    <property type="match status" value="1"/>
</dbReference>
<keyword evidence="1" id="KW-0863">Zinc-finger</keyword>
<keyword evidence="5" id="KW-1185">Reference proteome</keyword>
<name>A0AA43QVN3_9LECA</name>
<keyword evidence="1" id="KW-0479">Metal-binding</keyword>
<dbReference type="GO" id="GO:0008270">
    <property type="term" value="F:zinc ion binding"/>
    <property type="evidence" value="ECO:0007669"/>
    <property type="project" value="UniProtKB-KW"/>
</dbReference>
<dbReference type="EMBL" id="JAPUFD010000026">
    <property type="protein sequence ID" value="MDI1493446.1"/>
    <property type="molecule type" value="Genomic_DNA"/>
</dbReference>
<sequence>MSEPGEGRLLGRLAPLRQCHYQDVRTGESCHKHFVSQGNLDRHVRASHIGPHHVYPTAYAGPAIDDTPTLPPIRQLTEPGTWDVTPVRLQSMMPTPDHVSYHAHCDGIPPIRRRNAVVSIPRAIGSQLGHALSPKRMYDTATQLVSPRKLQFPRLMPTAHPTHHPKPRPSAITSAPRETGQPGGSRAMTEASEDSSFDDGFSRQGRPSLESSPSWTNASMSDAESIVVSDAASEEVADRPTIPRKRKYAHVSRLQPGRTSRAIYRQAVPTYRVKQSKKVHGQQEGINWLTHAAKLRFEQHYETLLARWGVKPSHQGTCILLPESWKALEPLDLVDQCNQDNYPRPGSDRLWFAMYDHGTAFARAVAWFQNWPRTGVQLDNFLECGPFQAMDGSHTCHHDHCIIHATYDPAPTNQDRQDCSDEAKRLRTQGADVPEFCSRHHPPCLMQVKPQDLVQEVPQTRREGKPELKCLFCDRLKGYSGVHGLWAHLVKKHTTVSTDERLAEVIRTARLWRAYWNAYSDGGKNSHLTEEKLRQTESATFCWQDVENWRLR</sequence>
<evidence type="ECO:0000313" key="4">
    <source>
        <dbReference type="EMBL" id="MDI1493446.1"/>
    </source>
</evidence>
<protein>
    <recommendedName>
        <fullName evidence="3">C2H2-type domain-containing protein</fullName>
    </recommendedName>
</protein>
<evidence type="ECO:0000256" key="2">
    <source>
        <dbReference type="SAM" id="MobiDB-lite"/>
    </source>
</evidence>
<dbReference type="Proteomes" id="UP001161017">
    <property type="component" value="Unassembled WGS sequence"/>
</dbReference>
<dbReference type="PROSITE" id="PS50157">
    <property type="entry name" value="ZINC_FINGER_C2H2_2"/>
    <property type="match status" value="1"/>
</dbReference>
<reference evidence="4" key="1">
    <citation type="journal article" date="2023" name="Genome Biol. Evol.">
        <title>First Whole Genome Sequence and Flow Cytometry Genome Size Data for the Lichen-Forming Fungus Ramalina farinacea (Ascomycota).</title>
        <authorList>
            <person name="Llewellyn T."/>
            <person name="Mian S."/>
            <person name="Hill R."/>
            <person name="Leitch I.J."/>
            <person name="Gaya E."/>
        </authorList>
    </citation>
    <scope>NUCLEOTIDE SEQUENCE</scope>
    <source>
        <strain evidence="4">LIQ254RAFAR</strain>
    </source>
</reference>
<proteinExistence type="predicted"/>
<organism evidence="4 5">
    <name type="scientific">Ramalina farinacea</name>
    <dbReference type="NCBI Taxonomy" id="258253"/>
    <lineage>
        <taxon>Eukaryota</taxon>
        <taxon>Fungi</taxon>
        <taxon>Dikarya</taxon>
        <taxon>Ascomycota</taxon>
        <taxon>Pezizomycotina</taxon>
        <taxon>Lecanoromycetes</taxon>
        <taxon>OSLEUM clade</taxon>
        <taxon>Lecanoromycetidae</taxon>
        <taxon>Lecanorales</taxon>
        <taxon>Lecanorineae</taxon>
        <taxon>Ramalinaceae</taxon>
        <taxon>Ramalina</taxon>
    </lineage>
</organism>